<evidence type="ECO:0000313" key="2">
    <source>
        <dbReference type="EMBL" id="NHK96771.1"/>
    </source>
</evidence>
<sequence length="291" mass="30572">MSDTRISRLKLSVLACAAGLLVAAAPAALASPLNLSPLYAGSYASGSGADASFVQIDGNWQGSTVLWNEATQSYGSGSAIGSYGWGTGLWGRADWQAVQAAAAGGGGAGAPDIISSWSGLSSAINYGNGCYNGAHSAQWGPATPVPLSQDSGVCGDDANGNWTSHFEGFIRITEAGLYNFSVLYDDGFFFRLLGLEETLEIGKDFLNPRDRLGFAEDLFLTPGLYGFELGSWNRLQAGVVDLRYSYQGSDWTLVDPQNLLPTSAVPEPSTLALLLPALAMLGLRRTIGRRA</sequence>
<organism evidence="2 3">
    <name type="scientific">Rubrivivax benzoatilyticus</name>
    <dbReference type="NCBI Taxonomy" id="316997"/>
    <lineage>
        <taxon>Bacteria</taxon>
        <taxon>Pseudomonadati</taxon>
        <taxon>Pseudomonadota</taxon>
        <taxon>Betaproteobacteria</taxon>
        <taxon>Burkholderiales</taxon>
        <taxon>Sphaerotilaceae</taxon>
        <taxon>Rubrivivax</taxon>
    </lineage>
</organism>
<evidence type="ECO:0000313" key="3">
    <source>
        <dbReference type="Proteomes" id="UP000802098"/>
    </source>
</evidence>
<accession>A0ABX0HNX0</accession>
<feature type="chain" id="PRO_5045302649" evidence="1">
    <location>
        <begin position="31"/>
        <end position="291"/>
    </location>
</feature>
<keyword evidence="3" id="KW-1185">Reference proteome</keyword>
<evidence type="ECO:0000256" key="1">
    <source>
        <dbReference type="SAM" id="SignalP"/>
    </source>
</evidence>
<gene>
    <name evidence="2" type="ORF">G7087_00105</name>
</gene>
<proteinExistence type="predicted"/>
<dbReference type="NCBIfam" id="TIGR02595">
    <property type="entry name" value="PEP_CTERM"/>
    <property type="match status" value="1"/>
</dbReference>
<dbReference type="RefSeq" id="WP_029719011.1">
    <property type="nucleotide sequence ID" value="NZ_JAAOCD010000001.1"/>
</dbReference>
<keyword evidence="1" id="KW-0732">Signal</keyword>
<dbReference type="Proteomes" id="UP000802098">
    <property type="component" value="Unassembled WGS sequence"/>
</dbReference>
<dbReference type="InterPro" id="IPR013424">
    <property type="entry name" value="Ice-binding_C"/>
</dbReference>
<name>A0ABX0HNX0_9BURK</name>
<reference evidence="2 3" key="1">
    <citation type="submission" date="2020-03" db="EMBL/GenBank/DDBJ databases">
        <title>Rubrivivax benzoatilyticus JA2 (sequenced after 10 years sub-culturing).</title>
        <authorList>
            <person name="Gupta D."/>
            <person name="Chintalapati S."/>
            <person name="Chintalapati V.R."/>
        </authorList>
    </citation>
    <scope>NUCLEOTIDE SEQUENCE [LARGE SCALE GENOMIC DNA]</scope>
    <source>
        <strain evidence="2 3">JA2-Mal</strain>
    </source>
</reference>
<comment type="caution">
    <text evidence="2">The sequence shown here is derived from an EMBL/GenBank/DDBJ whole genome shotgun (WGS) entry which is preliminary data.</text>
</comment>
<feature type="signal peptide" evidence="1">
    <location>
        <begin position="1"/>
        <end position="30"/>
    </location>
</feature>
<dbReference type="EMBL" id="JAAOCD010000001">
    <property type="protein sequence ID" value="NHK96771.1"/>
    <property type="molecule type" value="Genomic_DNA"/>
</dbReference>
<protein>
    <submittedName>
        <fullName evidence="2">PEP-CTERM sorting domain-containing protein</fullName>
    </submittedName>
</protein>